<name>A0A1I6XR03_9BACT</name>
<evidence type="ECO:0000313" key="3">
    <source>
        <dbReference type="Proteomes" id="UP000199673"/>
    </source>
</evidence>
<proteinExistence type="predicted"/>
<keyword evidence="3" id="KW-1185">Reference proteome</keyword>
<evidence type="ECO:0000313" key="2">
    <source>
        <dbReference type="EMBL" id="SFT40537.1"/>
    </source>
</evidence>
<dbReference type="Gene3D" id="2.60.120.10">
    <property type="entry name" value="Jelly Rolls"/>
    <property type="match status" value="1"/>
</dbReference>
<dbReference type="InterPro" id="IPR011051">
    <property type="entry name" value="RmlC_Cupin_sf"/>
</dbReference>
<dbReference type="RefSeq" id="WP_091691223.1">
    <property type="nucleotide sequence ID" value="NZ_FPBF01000001.1"/>
</dbReference>
<dbReference type="EMBL" id="FPBF01000001">
    <property type="protein sequence ID" value="SFT40537.1"/>
    <property type="molecule type" value="Genomic_DNA"/>
</dbReference>
<dbReference type="STRING" id="305507.SAMN04489724_0614"/>
<organism evidence="2 3">
    <name type="scientific">Algoriphagus locisalis</name>
    <dbReference type="NCBI Taxonomy" id="305507"/>
    <lineage>
        <taxon>Bacteria</taxon>
        <taxon>Pseudomonadati</taxon>
        <taxon>Bacteroidota</taxon>
        <taxon>Cytophagia</taxon>
        <taxon>Cytophagales</taxon>
        <taxon>Cyclobacteriaceae</taxon>
        <taxon>Algoriphagus</taxon>
    </lineage>
</organism>
<evidence type="ECO:0000259" key="1">
    <source>
        <dbReference type="Pfam" id="PF05523"/>
    </source>
</evidence>
<dbReference type="CDD" id="cd20292">
    <property type="entry name" value="cupin_QdtA-like"/>
    <property type="match status" value="1"/>
</dbReference>
<reference evidence="3" key="1">
    <citation type="submission" date="2016-10" db="EMBL/GenBank/DDBJ databases">
        <authorList>
            <person name="Varghese N."/>
            <person name="Submissions S."/>
        </authorList>
    </citation>
    <scope>NUCLEOTIDE SEQUENCE [LARGE SCALE GENOMIC DNA]</scope>
    <source>
        <strain evidence="3">DSM 23445</strain>
    </source>
</reference>
<dbReference type="InterPro" id="IPR008894">
    <property type="entry name" value="QdtA_cupin_dom"/>
</dbReference>
<dbReference type="Proteomes" id="UP000199673">
    <property type="component" value="Unassembled WGS sequence"/>
</dbReference>
<sequence>MNNHLKLPKIFDPRGNLTFLQFPDQVPFEIKRVFWTYDVPGGEIRGGHAFKEQQEVIVALSGSFDVVITNADGSESRYSLNRSYNALFLPKLTWRHLDNFSTNAVALHLSDSEFSSEDYIRDFQVLQNFNK</sequence>
<dbReference type="OrthoDB" id="9795513at2"/>
<feature type="domain" description="Sugar 3,4-ketoisomerase QdtA cupin" evidence="1">
    <location>
        <begin position="5"/>
        <end position="127"/>
    </location>
</feature>
<gene>
    <name evidence="2" type="ORF">SAMN04489724_0614</name>
</gene>
<dbReference type="Pfam" id="PF05523">
    <property type="entry name" value="FdtA"/>
    <property type="match status" value="1"/>
</dbReference>
<accession>A0A1I6XR03</accession>
<protein>
    <submittedName>
        <fullName evidence="2">WxcM-like, C-terminal</fullName>
    </submittedName>
</protein>
<dbReference type="AlphaFoldDB" id="A0A1I6XR03"/>
<dbReference type="InterPro" id="IPR014710">
    <property type="entry name" value="RmlC-like_jellyroll"/>
</dbReference>
<dbReference type="SUPFAM" id="SSF51182">
    <property type="entry name" value="RmlC-like cupins"/>
    <property type="match status" value="1"/>
</dbReference>